<protein>
    <submittedName>
        <fullName evidence="4">Uncharacterized protein</fullName>
    </submittedName>
</protein>
<evidence type="ECO:0000256" key="1">
    <source>
        <dbReference type="SAM" id="MobiDB-lite"/>
    </source>
</evidence>
<feature type="signal peptide" evidence="3">
    <location>
        <begin position="1"/>
        <end position="18"/>
    </location>
</feature>
<feature type="compositionally biased region" description="Acidic residues" evidence="1">
    <location>
        <begin position="585"/>
        <end position="595"/>
    </location>
</feature>
<keyword evidence="2" id="KW-0812">Transmembrane</keyword>
<comment type="caution">
    <text evidence="4">The sequence shown here is derived from an EMBL/GenBank/DDBJ whole genome shotgun (WGS) entry which is preliminary data.</text>
</comment>
<keyword evidence="5" id="KW-1185">Reference proteome</keyword>
<proteinExistence type="predicted"/>
<evidence type="ECO:0000313" key="4">
    <source>
        <dbReference type="EMBL" id="CAJ1958566.1"/>
    </source>
</evidence>
<feature type="chain" id="PRO_5042125869" evidence="3">
    <location>
        <begin position="19"/>
        <end position="676"/>
    </location>
</feature>
<reference evidence="4" key="1">
    <citation type="submission" date="2023-08" db="EMBL/GenBank/DDBJ databases">
        <authorList>
            <person name="Audoor S."/>
            <person name="Bilcke G."/>
        </authorList>
    </citation>
    <scope>NUCLEOTIDE SEQUENCE</scope>
</reference>
<accession>A0AAD2PW00</accession>
<evidence type="ECO:0000256" key="2">
    <source>
        <dbReference type="SAM" id="Phobius"/>
    </source>
</evidence>
<organism evidence="4 5">
    <name type="scientific">Cylindrotheca closterium</name>
    <dbReference type="NCBI Taxonomy" id="2856"/>
    <lineage>
        <taxon>Eukaryota</taxon>
        <taxon>Sar</taxon>
        <taxon>Stramenopiles</taxon>
        <taxon>Ochrophyta</taxon>
        <taxon>Bacillariophyta</taxon>
        <taxon>Bacillariophyceae</taxon>
        <taxon>Bacillariophycidae</taxon>
        <taxon>Bacillariales</taxon>
        <taxon>Bacillariaceae</taxon>
        <taxon>Cylindrotheca</taxon>
    </lineage>
</organism>
<gene>
    <name evidence="4" type="ORF">CYCCA115_LOCUS17240</name>
</gene>
<feature type="compositionally biased region" description="Acidic residues" evidence="1">
    <location>
        <begin position="665"/>
        <end position="676"/>
    </location>
</feature>
<feature type="compositionally biased region" description="Polar residues" evidence="1">
    <location>
        <begin position="618"/>
        <end position="633"/>
    </location>
</feature>
<evidence type="ECO:0000313" key="5">
    <source>
        <dbReference type="Proteomes" id="UP001295423"/>
    </source>
</evidence>
<keyword evidence="2" id="KW-1133">Transmembrane helix</keyword>
<sequence>MIRLLLLFLAIVVQGVNAAWSIGKPLKAFSGLTVKLDYPVPAARKPEEVEILYFKDEECTVPFTWVGADEPYFNADVYKGTGNGDGGQMMNVDIFMEVQGISESEIVNELNGQSYIAYCVRFQFRDAGTQEIMNKLDHEIIVSVDLKGSIGITGFLEDEEQKFAAGTDLCDADGHYVAPNDGVVQGNAVRFCVSPDENTQRFGVVINRIENLFFTRDDSGETMALIRDRGVVADPRITTVNCTTASVVCGVHTTPSNIFYTGPGSIRAIGEVVFMYNYNSRRRRTVRVPVEMDERRLGNLAGLDAGKYPFGIEIKLLPAQNDHEALMYRCNEKNQELTAEEQQMPLYRGDAVRVCAIPDSRAVENGVFLHNFHNFVFNQPNEHSQTAIGDGGLAFIDTLVICQSGDPVCAMKTYLHDDFFNEAIPVEGKATVRLQFGSERIGIAPTDGTDPSVAGSSELQFFFPVTTDDPPAGRNGDPVNDLDNWWLDTPWPLRVFYIVMFVILILLCLFCFFALLFGVPDFFGKKKKEQEDEEFFNNAPFIPPNKVKSNVVDNPHFCNALKNPEQWYADPNGAYDPSGDRGFEDVPEDEPEDDAPLLALDYWGPIDPDLAGGRKSKSNGQVPTPETSHSDSPSPDIPAHDDSSFVSETKDEQGYQDMGGYEDTKDVEDESIVDID</sequence>
<keyword evidence="3" id="KW-0732">Signal</keyword>
<feature type="region of interest" description="Disordered" evidence="1">
    <location>
        <begin position="568"/>
        <end position="676"/>
    </location>
</feature>
<feature type="compositionally biased region" description="Basic and acidic residues" evidence="1">
    <location>
        <begin position="638"/>
        <end position="653"/>
    </location>
</feature>
<evidence type="ECO:0000256" key="3">
    <source>
        <dbReference type="SAM" id="SignalP"/>
    </source>
</evidence>
<name>A0AAD2PW00_9STRA</name>
<dbReference type="Proteomes" id="UP001295423">
    <property type="component" value="Unassembled WGS sequence"/>
</dbReference>
<feature type="transmembrane region" description="Helical" evidence="2">
    <location>
        <begin position="495"/>
        <end position="519"/>
    </location>
</feature>
<dbReference type="AlphaFoldDB" id="A0AAD2PW00"/>
<dbReference type="EMBL" id="CAKOGP040001980">
    <property type="protein sequence ID" value="CAJ1958566.1"/>
    <property type="molecule type" value="Genomic_DNA"/>
</dbReference>
<keyword evidence="2" id="KW-0472">Membrane</keyword>